<dbReference type="Proteomes" id="UP001219933">
    <property type="component" value="Chromosome 4"/>
</dbReference>
<keyword evidence="2" id="KW-0677">Repeat</keyword>
<dbReference type="PANTHER" id="PTHR47936">
    <property type="entry name" value="PPR_LONG DOMAIN-CONTAINING PROTEIN"/>
    <property type="match status" value="1"/>
</dbReference>
<dbReference type="Pfam" id="PF01535">
    <property type="entry name" value="PPR"/>
    <property type="match status" value="1"/>
</dbReference>
<accession>A0AAF0ESJ8</accession>
<dbReference type="EMBL" id="CP119880">
    <property type="protein sequence ID" value="WFD36243.1"/>
    <property type="molecule type" value="Genomic_DNA"/>
</dbReference>
<organism evidence="6 7">
    <name type="scientific">Malassezia cuniculi</name>
    <dbReference type="NCBI Taxonomy" id="948313"/>
    <lineage>
        <taxon>Eukaryota</taxon>
        <taxon>Fungi</taxon>
        <taxon>Dikarya</taxon>
        <taxon>Basidiomycota</taxon>
        <taxon>Ustilaginomycotina</taxon>
        <taxon>Malasseziomycetes</taxon>
        <taxon>Malasseziales</taxon>
        <taxon>Malasseziaceae</taxon>
        <taxon>Malassezia</taxon>
    </lineage>
</organism>
<dbReference type="PROSITE" id="PS51375">
    <property type="entry name" value="PPR"/>
    <property type="match status" value="2"/>
</dbReference>
<reference evidence="6" key="1">
    <citation type="submission" date="2023-03" db="EMBL/GenBank/DDBJ databases">
        <title>Mating type loci evolution in Malassezia.</title>
        <authorList>
            <person name="Coelho M.A."/>
        </authorList>
    </citation>
    <scope>NUCLEOTIDE SEQUENCE</scope>
    <source>
        <strain evidence="6">CBS 11721</strain>
    </source>
</reference>
<dbReference type="AlphaFoldDB" id="A0AAF0ESJ8"/>
<evidence type="ECO:0000256" key="5">
    <source>
        <dbReference type="PROSITE-ProRule" id="PRU00708"/>
    </source>
</evidence>
<evidence type="ECO:0000313" key="7">
    <source>
        <dbReference type="Proteomes" id="UP001219933"/>
    </source>
</evidence>
<evidence type="ECO:0000256" key="4">
    <source>
        <dbReference type="ARBA" id="ARBA00044511"/>
    </source>
</evidence>
<comment type="subunit">
    <text evidence="4">Binds to mitochondrial small subunit 15S rRNA.</text>
</comment>
<gene>
    <name evidence="6" type="ORF">MCUN1_003121</name>
</gene>
<protein>
    <recommendedName>
        <fullName evidence="8">Pentatricopeptide repeat-containing protein</fullName>
    </recommendedName>
</protein>
<sequence length="967" mass="107370">MFETSKELGALFERLHKTKDEHTRYEIGRNIADTASKIRPRFGSELHNCVATRLREEFAGSTLSPLELGVLCCRAYTLQGDLDGALGELSKLFGCLRAKLESMLTVLKDGRHLRYRTPDVTCVYEAFAAILAAAQKMPQGRETAHKIIMWVSQNPLAFAFIQPTFPRVIAVIYSVVMNIGEPIKYIKTHYNEIKKHGVDLVCIAATNRGVSERAALAALFALKNGIQVEEAIVRRIVRDLAHSGSFVIGRELGEYLVTDNMSLPTLKVLIMLAAHSGDEVAMKNRIRQLGGRAKNELTDAFVLQATLRCAAVRGQMSKFQWQLSKRGYLPLSVATGLSPPPPHIPRSFVASTLLHLLARTNSHSATHDIYQAALEQGFLDEDICVEYARIAAHSGNVERVRNVIDDAKERDIKVSARLTRMLATAYMNCNDADGVARVIRNYSESGGTPGLRLYSVLLNTFIETGRWSAALGTFKWLLQQHSPTLIPDTGLYNTILKAYVLRGVSEKTILELLYKMCTAGLRPDGHTFALVLMRSCNAGHMTLAEEIFRLLEETLEKHGGPTVYHYTIMIDGYLKVGNKSRANEFNEAMNKRRIKPSNTTIGILLREYTKNLENPVEEARQMATQFVSGQQPFEPDQASEHVLIPLIQAYVLRGEYAQAHSLLAELINSNVRLSTVSLALLLKSYCHAGDTEGLFQAYDLVYNYILGRCAATEIPGDDPAADGPRSLLCLPLSVIIDYASQSGLHAAIPDLWSRAEADGFSFNPQNWNSLCTAYARAGCISEALEVVDKVLHEPQGAIIGSVSPETREKELLYAADPTHEDVSERPYILGPQSPRAVREMSRRAPRDPTINAQLISTLPDASEDPASVNDFLLATVDEVLSPQYMWKATTTTLRMLDYAISRAQVNATETSGNLRAPAGLSALASQYVPRLSMSEIHSLFETYPTAAARLSEFQQWRRRRFRARRSV</sequence>
<evidence type="ECO:0000256" key="1">
    <source>
        <dbReference type="ARBA" id="ARBA00006192"/>
    </source>
</evidence>
<dbReference type="Gene3D" id="1.25.40.10">
    <property type="entry name" value="Tetratricopeptide repeat domain"/>
    <property type="match status" value="2"/>
</dbReference>
<evidence type="ECO:0000313" key="6">
    <source>
        <dbReference type="EMBL" id="WFD36243.1"/>
    </source>
</evidence>
<name>A0AAF0ESJ8_9BASI</name>
<evidence type="ECO:0000256" key="2">
    <source>
        <dbReference type="ARBA" id="ARBA00022737"/>
    </source>
</evidence>
<keyword evidence="7" id="KW-1185">Reference proteome</keyword>
<dbReference type="PANTHER" id="PTHR47936:SF1">
    <property type="entry name" value="PENTATRICOPEPTIDE REPEAT-CONTAINING PROTEIN GUN1, CHLOROPLASTIC"/>
    <property type="match status" value="1"/>
</dbReference>
<feature type="repeat" description="PPR" evidence="5">
    <location>
        <begin position="562"/>
        <end position="596"/>
    </location>
</feature>
<evidence type="ECO:0008006" key="8">
    <source>
        <dbReference type="Google" id="ProtNLM"/>
    </source>
</evidence>
<dbReference type="InterPro" id="IPR011990">
    <property type="entry name" value="TPR-like_helical_dom_sf"/>
</dbReference>
<comment type="function">
    <text evidence="3">Regulates mitochondrial small subunit maturation by controlling 15S rRNA 5'-end processing. Localizes to the 5' precursor of the 15S rRNA in a position that is subsequently occupied by mS47 in the mature yeast mtSSU. Uses structure and sequence-specific RNA recognition, binding to a single-stranded region of the precursor and specifically recognizing bases -6 to -1. The exchange of Ccm1 for mS47 is coupled to the irreversible removal of precursor rRNA that is accompanied by conformational changes of the mitoribosomal proteins uS5m and mS26. These conformational changes signal completion of 5'-end rRNA processing through protection of the mature 5'-end of the 15S rRNA and stabilization of mS47. The removal of the 5' precursor together with the dissociation of Ccm1 may be catalyzed by the 5'-3' exoribonuclease Pet127. Involved in the specific removal of group I introns in mitochondrial encoded transcripts.</text>
</comment>
<feature type="repeat" description="PPR" evidence="5">
    <location>
        <begin position="488"/>
        <end position="523"/>
    </location>
</feature>
<dbReference type="InterPro" id="IPR002885">
    <property type="entry name" value="PPR_rpt"/>
</dbReference>
<evidence type="ECO:0000256" key="3">
    <source>
        <dbReference type="ARBA" id="ARBA00044493"/>
    </source>
</evidence>
<dbReference type="Pfam" id="PF13041">
    <property type="entry name" value="PPR_2"/>
    <property type="match status" value="1"/>
</dbReference>
<comment type="similarity">
    <text evidence="1">Belongs to the CCM1 family.</text>
</comment>
<proteinExistence type="inferred from homology"/>